<dbReference type="PROSITE" id="PS50181">
    <property type="entry name" value="FBOX"/>
    <property type="match status" value="1"/>
</dbReference>
<sequence>MSTQGDECLLDRLPDEVLEFILSNVSPYLELQNCSLVCKRWRELVKSVRRRIKYNFMQAIVEFNTRWIEIPEVHHYVLTIAKRHSHSACCHENSMYIFGGCTSTSSTYNDLWKLDLTKRLWVRPLTMGTYPTPKACASMVCYKGKLILYGGWSFPSPYPLHQAYTLFNELHEYCIDTNRWTALNTMTAPPSIAGHSATIHGSKMVVFGGMQKVSQSNFERSNRVWVYDFETNDWYHQPTSEIKPKPRFGHTQIKLSDTHLLIIGGGRQYPVVFDDVWLLDMSCENPKKEWVWSQIEVIGKYLPNKAWCNSSVKVGHYVVTFAENIHATTLPISKKNFKLGSNIWVPPREDEIPVDGPAPKRVPMARDRDVNVNGRRGVLQRRNISSSSEESDAENPTLNQPRPSISNLHARPGVSAIAQNPSRPQAQHNRLRNRERQMETLRRMEALYKNKNPSARKPVEVPKPKSTRNTMAMYVLDISEVLTHKRATWLPPKVPSEPSYAPESTVLYSLVLGMNELIMFGGVEKDDQELNNYENTACSHLRIVSAPKDII</sequence>
<dbReference type="Pfam" id="PF13415">
    <property type="entry name" value="Beta-prop_FBX42"/>
    <property type="match status" value="1"/>
</dbReference>
<dbReference type="InterPro" id="IPR015915">
    <property type="entry name" value="Kelch-typ_b-propeller"/>
</dbReference>
<dbReference type="Pfam" id="PF12937">
    <property type="entry name" value="F-box-like"/>
    <property type="match status" value="1"/>
</dbReference>
<comment type="caution">
    <text evidence="3">The sequence shown here is derived from an EMBL/GenBank/DDBJ whole genome shotgun (WGS) entry which is preliminary data.</text>
</comment>
<dbReference type="InterPro" id="IPR052821">
    <property type="entry name" value="F-box_only_SRC"/>
</dbReference>
<dbReference type="SMART" id="SM00256">
    <property type="entry name" value="FBOX"/>
    <property type="match status" value="1"/>
</dbReference>
<feature type="region of interest" description="Disordered" evidence="1">
    <location>
        <begin position="348"/>
        <end position="408"/>
    </location>
</feature>
<dbReference type="Gene3D" id="2.120.10.80">
    <property type="entry name" value="Kelch-type beta propeller"/>
    <property type="match status" value="1"/>
</dbReference>
<dbReference type="PANTHER" id="PTHR46432">
    <property type="entry name" value="F-BOX ONLY PROTEIN 42"/>
    <property type="match status" value="1"/>
</dbReference>
<dbReference type="Proteomes" id="UP000494165">
    <property type="component" value="Unassembled WGS sequence"/>
</dbReference>
<dbReference type="InterPro" id="IPR001810">
    <property type="entry name" value="F-box_dom"/>
</dbReference>
<dbReference type="GO" id="GO:0019005">
    <property type="term" value="C:SCF ubiquitin ligase complex"/>
    <property type="evidence" value="ECO:0007669"/>
    <property type="project" value="TreeGrafter"/>
</dbReference>
<name>A0A8S1CTA2_9INSE</name>
<feature type="region of interest" description="Disordered" evidence="1">
    <location>
        <begin position="415"/>
        <end position="434"/>
    </location>
</feature>
<dbReference type="SUPFAM" id="SSF117281">
    <property type="entry name" value="Kelch motif"/>
    <property type="match status" value="1"/>
</dbReference>
<evidence type="ECO:0000313" key="4">
    <source>
        <dbReference type="Proteomes" id="UP000494165"/>
    </source>
</evidence>
<protein>
    <recommendedName>
        <fullName evidence="2">F-box domain-containing protein</fullName>
    </recommendedName>
</protein>
<dbReference type="OrthoDB" id="9973021at2759"/>
<dbReference type="CDD" id="cd22110">
    <property type="entry name" value="F-box_FBXO42"/>
    <property type="match status" value="1"/>
</dbReference>
<evidence type="ECO:0000259" key="2">
    <source>
        <dbReference type="PROSITE" id="PS50181"/>
    </source>
</evidence>
<dbReference type="AlphaFoldDB" id="A0A8S1CTA2"/>
<dbReference type="InterPro" id="IPR036047">
    <property type="entry name" value="F-box-like_dom_sf"/>
</dbReference>
<dbReference type="PANTHER" id="PTHR46432:SF1">
    <property type="entry name" value="F-BOX ONLY PROTEIN 42"/>
    <property type="match status" value="1"/>
</dbReference>
<dbReference type="Gene3D" id="1.20.1280.50">
    <property type="match status" value="1"/>
</dbReference>
<feature type="compositionally biased region" description="Polar residues" evidence="1">
    <location>
        <begin position="382"/>
        <end position="407"/>
    </location>
</feature>
<dbReference type="GO" id="GO:1990756">
    <property type="term" value="F:ubiquitin-like ligase-substrate adaptor activity"/>
    <property type="evidence" value="ECO:0007669"/>
    <property type="project" value="TreeGrafter"/>
</dbReference>
<gene>
    <name evidence="3" type="ORF">CLODIP_2_CD11681</name>
</gene>
<keyword evidence="4" id="KW-1185">Reference proteome</keyword>
<organism evidence="3 4">
    <name type="scientific">Cloeon dipterum</name>
    <dbReference type="NCBI Taxonomy" id="197152"/>
    <lineage>
        <taxon>Eukaryota</taxon>
        <taxon>Metazoa</taxon>
        <taxon>Ecdysozoa</taxon>
        <taxon>Arthropoda</taxon>
        <taxon>Hexapoda</taxon>
        <taxon>Insecta</taxon>
        <taxon>Pterygota</taxon>
        <taxon>Palaeoptera</taxon>
        <taxon>Ephemeroptera</taxon>
        <taxon>Pisciforma</taxon>
        <taxon>Baetidae</taxon>
        <taxon>Cloeon</taxon>
    </lineage>
</organism>
<evidence type="ECO:0000313" key="3">
    <source>
        <dbReference type="EMBL" id="CAB3373826.1"/>
    </source>
</evidence>
<dbReference type="EMBL" id="CADEPI010000090">
    <property type="protein sequence ID" value="CAB3373826.1"/>
    <property type="molecule type" value="Genomic_DNA"/>
</dbReference>
<accession>A0A8S1CTA2</accession>
<proteinExistence type="predicted"/>
<evidence type="ECO:0000256" key="1">
    <source>
        <dbReference type="SAM" id="MobiDB-lite"/>
    </source>
</evidence>
<feature type="compositionally biased region" description="Polar residues" evidence="1">
    <location>
        <begin position="417"/>
        <end position="428"/>
    </location>
</feature>
<reference evidence="3 4" key="1">
    <citation type="submission" date="2020-04" db="EMBL/GenBank/DDBJ databases">
        <authorList>
            <person name="Alioto T."/>
            <person name="Alioto T."/>
            <person name="Gomez Garrido J."/>
        </authorList>
    </citation>
    <scope>NUCLEOTIDE SEQUENCE [LARGE SCALE GENOMIC DNA]</scope>
</reference>
<feature type="domain" description="F-box" evidence="2">
    <location>
        <begin position="7"/>
        <end position="59"/>
    </location>
</feature>
<dbReference type="SUPFAM" id="SSF81383">
    <property type="entry name" value="F-box domain"/>
    <property type="match status" value="1"/>
</dbReference>